<keyword evidence="1" id="KW-0472">Membrane</keyword>
<feature type="transmembrane region" description="Helical" evidence="1">
    <location>
        <begin position="126"/>
        <end position="145"/>
    </location>
</feature>
<keyword evidence="1" id="KW-0812">Transmembrane</keyword>
<protein>
    <submittedName>
        <fullName evidence="2">Uncharacterized protein</fullName>
    </submittedName>
</protein>
<gene>
    <name evidence="2" type="ORF">LJ751_02925</name>
</gene>
<dbReference type="RefSeq" id="WP_227906798.1">
    <property type="nucleotide sequence ID" value="NZ_CP095461.1"/>
</dbReference>
<dbReference type="AlphaFoldDB" id="A0A9X1S4I6"/>
<comment type="caution">
    <text evidence="2">The sequence shown here is derived from an EMBL/GenBank/DDBJ whole genome shotgun (WGS) entry which is preliminary data.</text>
</comment>
<proteinExistence type="predicted"/>
<evidence type="ECO:0000256" key="1">
    <source>
        <dbReference type="SAM" id="Phobius"/>
    </source>
</evidence>
<reference evidence="2" key="1">
    <citation type="submission" date="2021-10" db="EMBL/GenBank/DDBJ databases">
        <title>Novel species in genus Arthrobacter.</title>
        <authorList>
            <person name="Liu Y."/>
        </authorList>
    </citation>
    <scope>NUCLEOTIDE SEQUENCE</scope>
    <source>
        <strain evidence="2">Zg-Y809</strain>
    </source>
</reference>
<dbReference type="Proteomes" id="UP001139264">
    <property type="component" value="Unassembled WGS sequence"/>
</dbReference>
<sequence length="151" mass="15676">MKVKKTRWGRARFGGGAVALWGAALGIGLVFSAGLGGLFSWLGGGGNPLLEFTVMAFCTLPVTSAFGWGMLVDFSTLAGAPDKPEDSVESAWYDKAASGAFGDILLVGGLGSVAFTFTRLEADPSLALACVVGFAMLDFAARYLWLKKAAV</sequence>
<name>A0A9X1S4I6_9MICC</name>
<feature type="transmembrane region" description="Helical" evidence="1">
    <location>
        <begin position="20"/>
        <end position="42"/>
    </location>
</feature>
<accession>A0A9X1S4I6</accession>
<dbReference type="EMBL" id="JAJFZP010000004">
    <property type="protein sequence ID" value="MCC3268315.1"/>
    <property type="molecule type" value="Genomic_DNA"/>
</dbReference>
<feature type="transmembrane region" description="Helical" evidence="1">
    <location>
        <begin position="54"/>
        <end position="79"/>
    </location>
</feature>
<evidence type="ECO:0000313" key="3">
    <source>
        <dbReference type="Proteomes" id="UP001139264"/>
    </source>
</evidence>
<organism evidence="2 3">
    <name type="scientific">Arthrobacter gengyunqii</name>
    <dbReference type="NCBI Taxonomy" id="2886940"/>
    <lineage>
        <taxon>Bacteria</taxon>
        <taxon>Bacillati</taxon>
        <taxon>Actinomycetota</taxon>
        <taxon>Actinomycetes</taxon>
        <taxon>Micrococcales</taxon>
        <taxon>Micrococcaceae</taxon>
        <taxon>Arthrobacter</taxon>
    </lineage>
</organism>
<keyword evidence="1" id="KW-1133">Transmembrane helix</keyword>
<feature type="transmembrane region" description="Helical" evidence="1">
    <location>
        <begin position="100"/>
        <end position="120"/>
    </location>
</feature>
<evidence type="ECO:0000313" key="2">
    <source>
        <dbReference type="EMBL" id="MCC3268315.1"/>
    </source>
</evidence>